<dbReference type="RefSeq" id="WP_218037672.1">
    <property type="nucleotide sequence ID" value="NZ_BKAJ01000298.1"/>
</dbReference>
<comment type="similarity">
    <text evidence="3">Belongs to the arginase family.</text>
</comment>
<evidence type="ECO:0000256" key="1">
    <source>
        <dbReference type="ARBA" id="ARBA00022723"/>
    </source>
</evidence>
<dbReference type="GO" id="GO:0033389">
    <property type="term" value="P:putrescine biosynthetic process from arginine, via agmatine"/>
    <property type="evidence" value="ECO:0007669"/>
    <property type="project" value="TreeGrafter"/>
</dbReference>
<dbReference type="AlphaFoldDB" id="A0A512NT56"/>
<dbReference type="SUPFAM" id="SSF52768">
    <property type="entry name" value="Arginase/deacetylase"/>
    <property type="match status" value="1"/>
</dbReference>
<dbReference type="Proteomes" id="UP000321058">
    <property type="component" value="Unassembled WGS sequence"/>
</dbReference>
<evidence type="ECO:0000313" key="4">
    <source>
        <dbReference type="EMBL" id="GEP62062.1"/>
    </source>
</evidence>
<dbReference type="Pfam" id="PF00491">
    <property type="entry name" value="Arginase"/>
    <property type="match status" value="1"/>
</dbReference>
<dbReference type="GO" id="GO:0008783">
    <property type="term" value="F:agmatinase activity"/>
    <property type="evidence" value="ECO:0007669"/>
    <property type="project" value="TreeGrafter"/>
</dbReference>
<organism evidence="4 5">
    <name type="scientific">Reyranella soli</name>
    <dbReference type="NCBI Taxonomy" id="1230389"/>
    <lineage>
        <taxon>Bacteria</taxon>
        <taxon>Pseudomonadati</taxon>
        <taxon>Pseudomonadota</taxon>
        <taxon>Alphaproteobacteria</taxon>
        <taxon>Hyphomicrobiales</taxon>
        <taxon>Reyranellaceae</taxon>
        <taxon>Reyranella</taxon>
    </lineage>
</organism>
<dbReference type="InterPro" id="IPR023696">
    <property type="entry name" value="Ureohydrolase_dom_sf"/>
</dbReference>
<reference evidence="4 5" key="1">
    <citation type="submission" date="2019-07" db="EMBL/GenBank/DDBJ databases">
        <title>Whole genome shotgun sequence of Reyranella soli NBRC 108950.</title>
        <authorList>
            <person name="Hosoyama A."/>
            <person name="Uohara A."/>
            <person name="Ohji S."/>
            <person name="Ichikawa N."/>
        </authorList>
    </citation>
    <scope>NUCLEOTIDE SEQUENCE [LARGE SCALE GENOMIC DNA]</scope>
    <source>
        <strain evidence="4 5">NBRC 108950</strain>
    </source>
</reference>
<evidence type="ECO:0000256" key="3">
    <source>
        <dbReference type="PROSITE-ProRule" id="PRU00742"/>
    </source>
</evidence>
<accession>A0A512NT56</accession>
<dbReference type="PANTHER" id="PTHR11358:SF26">
    <property type="entry name" value="GUANIDINO ACID HYDROLASE, MITOCHONDRIAL"/>
    <property type="match status" value="1"/>
</dbReference>
<dbReference type="PROSITE" id="PS51409">
    <property type="entry name" value="ARGINASE_2"/>
    <property type="match status" value="1"/>
</dbReference>
<dbReference type="PANTHER" id="PTHR11358">
    <property type="entry name" value="ARGINASE/AGMATINASE"/>
    <property type="match status" value="1"/>
</dbReference>
<name>A0A512NT56_9HYPH</name>
<dbReference type="InterPro" id="IPR006035">
    <property type="entry name" value="Ureohydrolase"/>
</dbReference>
<comment type="caution">
    <text evidence="4">The sequence shown here is derived from an EMBL/GenBank/DDBJ whole genome shotgun (WGS) entry which is preliminary data.</text>
</comment>
<dbReference type="GO" id="GO:0046872">
    <property type="term" value="F:metal ion binding"/>
    <property type="evidence" value="ECO:0007669"/>
    <property type="project" value="UniProtKB-KW"/>
</dbReference>
<sequence length="314" mass="33900">MDRLPESELFTSPMTFMGAPYGRPGPNNKAAILGIPFDCGTNMRIGARGGPDSVRQQSALMRRFNPTNADFDPVAALGLVDCGNVKLTPSKIVDAFERTEQAVDRIVEAGAIPITIGGDGSVTVPVARAVGKKHKKMAALHIDSHTDSYPYGEEEKYNSATQFTHVAEEGLVDPEFSWHVGIRSTTYAQGVVPRAMSLGYKIVSIDELIRGGFAQRMAEFRDRVGKRPVYLCFDMDVFDPSTAPGVCTPSWGGLSAREGIDLLRCLTDLNIVAVDVNTVSPPQDVNGMAAHLCAHVIYETLVLLCRQMGLAGAK</sequence>
<dbReference type="Gene3D" id="3.40.800.10">
    <property type="entry name" value="Ureohydrolase domain"/>
    <property type="match status" value="1"/>
</dbReference>
<proteinExistence type="inferred from homology"/>
<evidence type="ECO:0000256" key="2">
    <source>
        <dbReference type="ARBA" id="ARBA00022801"/>
    </source>
</evidence>
<keyword evidence="5" id="KW-1185">Reference proteome</keyword>
<dbReference type="PRINTS" id="PR00116">
    <property type="entry name" value="ARGINASE"/>
</dbReference>
<dbReference type="PIRSF" id="PIRSF036979">
    <property type="entry name" value="Arginase"/>
    <property type="match status" value="1"/>
</dbReference>
<evidence type="ECO:0000313" key="5">
    <source>
        <dbReference type="Proteomes" id="UP000321058"/>
    </source>
</evidence>
<protein>
    <submittedName>
        <fullName evidence="4">Agmatinase</fullName>
    </submittedName>
</protein>
<gene>
    <name evidence="4" type="ORF">RSO01_92280</name>
</gene>
<keyword evidence="2" id="KW-0378">Hydrolase</keyword>
<dbReference type="EMBL" id="BKAJ01000298">
    <property type="protein sequence ID" value="GEP62062.1"/>
    <property type="molecule type" value="Genomic_DNA"/>
</dbReference>
<keyword evidence="1" id="KW-0479">Metal-binding</keyword>